<reference evidence="1 2" key="1">
    <citation type="submission" date="2021-06" db="EMBL/GenBank/DDBJ databases">
        <title>Caerostris extrusa draft genome.</title>
        <authorList>
            <person name="Kono N."/>
            <person name="Arakawa K."/>
        </authorList>
    </citation>
    <scope>NUCLEOTIDE SEQUENCE [LARGE SCALE GENOMIC DNA]</scope>
</reference>
<keyword evidence="2" id="KW-1185">Reference proteome</keyword>
<dbReference type="EMBL" id="BPLR01002349">
    <property type="protein sequence ID" value="GIX72778.1"/>
    <property type="molecule type" value="Genomic_DNA"/>
</dbReference>
<comment type="caution">
    <text evidence="1">The sequence shown here is derived from an EMBL/GenBank/DDBJ whole genome shotgun (WGS) entry which is preliminary data.</text>
</comment>
<name>A0AAV4MK74_CAEEX</name>
<gene>
    <name evidence="1" type="ORF">CEXT_384601</name>
</gene>
<accession>A0AAV4MK74</accession>
<sequence length="76" mass="8730">MECRIGNVGFSVNWGAAGGTDRVGFDLDDLCLNGYDLNVISYHYQRFCMTDYGTVETKINISYQQEQRHQDPFIEL</sequence>
<protein>
    <submittedName>
        <fullName evidence="1">Uncharacterized protein</fullName>
    </submittedName>
</protein>
<evidence type="ECO:0000313" key="1">
    <source>
        <dbReference type="EMBL" id="GIX72778.1"/>
    </source>
</evidence>
<dbReference type="AlphaFoldDB" id="A0AAV4MK74"/>
<proteinExistence type="predicted"/>
<dbReference type="Proteomes" id="UP001054945">
    <property type="component" value="Unassembled WGS sequence"/>
</dbReference>
<evidence type="ECO:0000313" key="2">
    <source>
        <dbReference type="Proteomes" id="UP001054945"/>
    </source>
</evidence>
<organism evidence="1 2">
    <name type="scientific">Caerostris extrusa</name>
    <name type="common">Bark spider</name>
    <name type="synonym">Caerostris bankana</name>
    <dbReference type="NCBI Taxonomy" id="172846"/>
    <lineage>
        <taxon>Eukaryota</taxon>
        <taxon>Metazoa</taxon>
        <taxon>Ecdysozoa</taxon>
        <taxon>Arthropoda</taxon>
        <taxon>Chelicerata</taxon>
        <taxon>Arachnida</taxon>
        <taxon>Araneae</taxon>
        <taxon>Araneomorphae</taxon>
        <taxon>Entelegynae</taxon>
        <taxon>Araneoidea</taxon>
        <taxon>Araneidae</taxon>
        <taxon>Caerostris</taxon>
    </lineage>
</organism>